<keyword evidence="1" id="KW-0812">Transmembrane</keyword>
<sequence length="323" mass="38892">MVSVFWNTILRNSHYKLQGTQSCYSDFQLRRALGTKFTSSHQLYQYYHISRELQKSIPFIILFILPGSAALLPIYATLFPNAIPTNFLFEEQFKNRIQRKQQLQFQATQELFRSQNLIKSITNAAQLKEDFLLKKNRFEKELNIANLNSDQLNLICQHLQMEFINLNFVFNEIYHFIFNIPNYAYNFYYFATKQARRNQYTDPYKIINISRPFFVEYLRQKILLQQIQDQFVYVFFQFYVSLIIKIICINSRINYIQIMLQREAQLKEDQLKKNTIMIGQDLLNKINQQQVKKYGFLSCIHNCNDIYNNKNNEYVSQEEFFQQ</sequence>
<dbReference type="EMBL" id="RRYP01018532">
    <property type="protein sequence ID" value="TNV73603.1"/>
    <property type="molecule type" value="Genomic_DNA"/>
</dbReference>
<evidence type="ECO:0000313" key="3">
    <source>
        <dbReference type="EMBL" id="TNV73603.1"/>
    </source>
</evidence>
<gene>
    <name evidence="3" type="ORF">FGO68_gene11670</name>
</gene>
<comment type="caution">
    <text evidence="3">The sequence shown here is derived from an EMBL/GenBank/DDBJ whole genome shotgun (WGS) entry which is preliminary data.</text>
</comment>
<protein>
    <recommendedName>
        <fullName evidence="2">Letm1 RBD domain-containing protein</fullName>
    </recommendedName>
</protein>
<organism evidence="3 4">
    <name type="scientific">Halteria grandinella</name>
    <dbReference type="NCBI Taxonomy" id="5974"/>
    <lineage>
        <taxon>Eukaryota</taxon>
        <taxon>Sar</taxon>
        <taxon>Alveolata</taxon>
        <taxon>Ciliophora</taxon>
        <taxon>Intramacronucleata</taxon>
        <taxon>Spirotrichea</taxon>
        <taxon>Stichotrichia</taxon>
        <taxon>Sporadotrichida</taxon>
        <taxon>Halteriidae</taxon>
        <taxon>Halteria</taxon>
    </lineage>
</organism>
<dbReference type="AlphaFoldDB" id="A0A8J8NF06"/>
<feature type="transmembrane region" description="Helical" evidence="1">
    <location>
        <begin position="57"/>
        <end position="78"/>
    </location>
</feature>
<feature type="transmembrane region" description="Helical" evidence="1">
    <location>
        <begin position="231"/>
        <end position="249"/>
    </location>
</feature>
<evidence type="ECO:0000256" key="1">
    <source>
        <dbReference type="SAM" id="Phobius"/>
    </source>
</evidence>
<accession>A0A8J8NF06</accession>
<dbReference type="InterPro" id="IPR033122">
    <property type="entry name" value="LETM1-like_RBD"/>
</dbReference>
<evidence type="ECO:0000259" key="2">
    <source>
        <dbReference type="Pfam" id="PF07766"/>
    </source>
</evidence>
<dbReference type="GO" id="GO:0043022">
    <property type="term" value="F:ribosome binding"/>
    <property type="evidence" value="ECO:0007669"/>
    <property type="project" value="InterPro"/>
</dbReference>
<evidence type="ECO:0000313" key="4">
    <source>
        <dbReference type="Proteomes" id="UP000785679"/>
    </source>
</evidence>
<feature type="domain" description="Letm1 RBD" evidence="2">
    <location>
        <begin position="44"/>
        <end position="163"/>
    </location>
</feature>
<reference evidence="3" key="1">
    <citation type="submission" date="2019-06" db="EMBL/GenBank/DDBJ databases">
        <authorList>
            <person name="Zheng W."/>
        </authorList>
    </citation>
    <scope>NUCLEOTIDE SEQUENCE</scope>
    <source>
        <strain evidence="3">QDHG01</strain>
    </source>
</reference>
<keyword evidence="4" id="KW-1185">Reference proteome</keyword>
<dbReference type="OrthoDB" id="301942at2759"/>
<name>A0A8J8NF06_HALGN</name>
<dbReference type="Pfam" id="PF07766">
    <property type="entry name" value="LETM1_RBD"/>
    <property type="match status" value="1"/>
</dbReference>
<keyword evidence="1" id="KW-1133">Transmembrane helix</keyword>
<proteinExistence type="predicted"/>
<dbReference type="Proteomes" id="UP000785679">
    <property type="component" value="Unassembled WGS sequence"/>
</dbReference>
<keyword evidence="1" id="KW-0472">Membrane</keyword>